<dbReference type="RefSeq" id="WP_181607346.1">
    <property type="nucleotide sequence ID" value="NZ_BAABAM010000001.1"/>
</dbReference>
<proteinExistence type="predicted"/>
<dbReference type="GO" id="GO:0016491">
    <property type="term" value="F:oxidoreductase activity"/>
    <property type="evidence" value="ECO:0007669"/>
    <property type="project" value="InterPro"/>
</dbReference>
<gene>
    <name evidence="1" type="ORF">HNR30_000212</name>
</gene>
<dbReference type="SUPFAM" id="SSF47240">
    <property type="entry name" value="Ferritin-like"/>
    <property type="match status" value="1"/>
</dbReference>
<protein>
    <recommendedName>
        <fullName evidence="3">Ferritin-like domain-containing protein</fullName>
    </recommendedName>
</protein>
<evidence type="ECO:0000313" key="1">
    <source>
        <dbReference type="EMBL" id="MBA2888877.1"/>
    </source>
</evidence>
<keyword evidence="2" id="KW-1185">Reference proteome</keyword>
<dbReference type="InterPro" id="IPR009078">
    <property type="entry name" value="Ferritin-like_SF"/>
</dbReference>
<organism evidence="1 2">
    <name type="scientific">Nonomuraea soli</name>
    <dbReference type="NCBI Taxonomy" id="1032476"/>
    <lineage>
        <taxon>Bacteria</taxon>
        <taxon>Bacillati</taxon>
        <taxon>Actinomycetota</taxon>
        <taxon>Actinomycetes</taxon>
        <taxon>Streptosporangiales</taxon>
        <taxon>Streptosporangiaceae</taxon>
        <taxon>Nonomuraea</taxon>
    </lineage>
</organism>
<evidence type="ECO:0008006" key="3">
    <source>
        <dbReference type="Google" id="ProtNLM"/>
    </source>
</evidence>
<evidence type="ECO:0000313" key="2">
    <source>
        <dbReference type="Proteomes" id="UP000530928"/>
    </source>
</evidence>
<dbReference type="Proteomes" id="UP000530928">
    <property type="component" value="Unassembled WGS sequence"/>
</dbReference>
<dbReference type="EMBL" id="JACDUR010000001">
    <property type="protein sequence ID" value="MBA2888877.1"/>
    <property type="molecule type" value="Genomic_DNA"/>
</dbReference>
<accession>A0A7W0HMM3</accession>
<dbReference type="Gene3D" id="1.10.620.20">
    <property type="entry name" value="Ribonucleotide Reductase, subunit A"/>
    <property type="match status" value="1"/>
</dbReference>
<sequence length="340" mass="39021">MADLNVPDGGFWPAPEVPQPNIYPMEWRVETEKLAQIYEKSKRQVWNPADLPWDGLRAEDFSREQRLGIMYWFSVLANFDASGPAVFARATIQAFEKHEEDPVRKCFFSITRDEMNHEECCQRTIARLWPGGPLNWTPGDDLERAAHNNVGWLYHNGGRYWHGYNAAVGRYSLPVLFTSFMMGEMAASTLFRGMASGTSHPVFSEMFHRIGRDESRHLQICMTILENEWPGLTDDVRSLITRQLRAGFVFLSMILCEPPGGFWELPPYFLDNHRVLMNHAREGGLGVLSYEEQAENWRVAMARVRTIVERWGIAFPAIPELDLDGVEVDVIDPEDIIPVF</sequence>
<dbReference type="InterPro" id="IPR012348">
    <property type="entry name" value="RNR-like"/>
</dbReference>
<dbReference type="AlphaFoldDB" id="A0A7W0HMM3"/>
<reference evidence="1 2" key="1">
    <citation type="submission" date="2020-07" db="EMBL/GenBank/DDBJ databases">
        <title>Genomic Encyclopedia of Type Strains, Phase IV (KMG-IV): sequencing the most valuable type-strain genomes for metagenomic binning, comparative biology and taxonomic classification.</title>
        <authorList>
            <person name="Goeker M."/>
        </authorList>
    </citation>
    <scope>NUCLEOTIDE SEQUENCE [LARGE SCALE GENOMIC DNA]</scope>
    <source>
        <strain evidence="1 2">DSM 45533</strain>
    </source>
</reference>
<comment type="caution">
    <text evidence="1">The sequence shown here is derived from an EMBL/GenBank/DDBJ whole genome shotgun (WGS) entry which is preliminary data.</text>
</comment>
<name>A0A7W0HMM3_9ACTN</name>